<keyword evidence="2" id="KW-0479">Metal-binding</keyword>
<keyword evidence="9" id="KW-1133">Transmembrane helix</keyword>
<feature type="domain" description="Calx-beta" evidence="10">
    <location>
        <begin position="406"/>
        <end position="517"/>
    </location>
</feature>
<evidence type="ECO:0000259" key="10">
    <source>
        <dbReference type="SMART" id="SM00237"/>
    </source>
</evidence>
<dbReference type="GO" id="GO:0009653">
    <property type="term" value="P:anatomical structure morphogenesis"/>
    <property type="evidence" value="ECO:0007669"/>
    <property type="project" value="TreeGrafter"/>
</dbReference>
<keyword evidence="6" id="KW-0325">Glycoprotein</keyword>
<keyword evidence="12" id="KW-1185">Reference proteome</keyword>
<name>A0A8T3E5G1_9TELE</name>
<keyword evidence="3" id="KW-0732">Signal</keyword>
<evidence type="ECO:0000256" key="3">
    <source>
        <dbReference type="ARBA" id="ARBA00022729"/>
    </source>
</evidence>
<gene>
    <name evidence="11" type="ORF">AGOR_G00008200</name>
</gene>
<dbReference type="InterPro" id="IPR003644">
    <property type="entry name" value="Calx_beta"/>
</dbReference>
<keyword evidence="9" id="KW-0472">Membrane</keyword>
<keyword evidence="5" id="KW-0106">Calcium</keyword>
<evidence type="ECO:0000256" key="1">
    <source>
        <dbReference type="ARBA" id="ARBA00005529"/>
    </source>
</evidence>
<dbReference type="Gene3D" id="2.60.40.2030">
    <property type="match status" value="5"/>
</dbReference>
<feature type="transmembrane region" description="Helical" evidence="9">
    <location>
        <begin position="1647"/>
        <end position="1668"/>
    </location>
</feature>
<evidence type="ECO:0000256" key="4">
    <source>
        <dbReference type="ARBA" id="ARBA00022737"/>
    </source>
</evidence>
<dbReference type="InterPro" id="IPR039005">
    <property type="entry name" value="CSPG_rpt"/>
</dbReference>
<keyword evidence="9" id="KW-0812">Transmembrane</keyword>
<dbReference type="OrthoDB" id="430044at2759"/>
<dbReference type="GO" id="GO:0007154">
    <property type="term" value="P:cell communication"/>
    <property type="evidence" value="ECO:0007669"/>
    <property type="project" value="InterPro"/>
</dbReference>
<dbReference type="Pfam" id="PF16184">
    <property type="entry name" value="Cadherin_3"/>
    <property type="match status" value="3"/>
</dbReference>
<evidence type="ECO:0000256" key="8">
    <source>
        <dbReference type="SAM" id="MobiDB-lite"/>
    </source>
</evidence>
<evidence type="ECO:0000313" key="12">
    <source>
        <dbReference type="Proteomes" id="UP000829720"/>
    </source>
</evidence>
<dbReference type="FunFam" id="2.60.40.2030:FF:000005">
    <property type="entry name" value="Extracellular matrix protein FRAS1 isoform 1"/>
    <property type="match status" value="1"/>
</dbReference>
<accession>A0A8T3E5G1</accession>
<dbReference type="GO" id="GO:0046872">
    <property type="term" value="F:metal ion binding"/>
    <property type="evidence" value="ECO:0007669"/>
    <property type="project" value="UniProtKB-KW"/>
</dbReference>
<feature type="non-terminal residue" evidence="11">
    <location>
        <position position="1"/>
    </location>
</feature>
<reference evidence="11" key="1">
    <citation type="submission" date="2021-01" db="EMBL/GenBank/DDBJ databases">
        <authorList>
            <person name="Zahm M."/>
            <person name="Roques C."/>
            <person name="Cabau C."/>
            <person name="Klopp C."/>
            <person name="Donnadieu C."/>
            <person name="Jouanno E."/>
            <person name="Lampietro C."/>
            <person name="Louis A."/>
            <person name="Herpin A."/>
            <person name="Echchiki A."/>
            <person name="Berthelot C."/>
            <person name="Parey E."/>
            <person name="Roest-Crollius H."/>
            <person name="Braasch I."/>
            <person name="Postlethwait J."/>
            <person name="Bobe J."/>
            <person name="Montfort J."/>
            <person name="Bouchez O."/>
            <person name="Begum T."/>
            <person name="Mejri S."/>
            <person name="Adams A."/>
            <person name="Chen W.-J."/>
            <person name="Guiguen Y."/>
        </authorList>
    </citation>
    <scope>NUCLEOTIDE SEQUENCE</scope>
    <source>
        <tissue evidence="11">Blood</tissue>
    </source>
</reference>
<feature type="repeat" description="CSPG" evidence="7">
    <location>
        <begin position="1"/>
        <end position="37"/>
    </location>
</feature>
<dbReference type="PANTHER" id="PTHR45739">
    <property type="entry name" value="MATRIX PROTEIN, PUTATIVE-RELATED"/>
    <property type="match status" value="1"/>
</dbReference>
<dbReference type="PROSITE" id="PS51854">
    <property type="entry name" value="CSPG"/>
    <property type="match status" value="3"/>
</dbReference>
<dbReference type="GO" id="GO:0016020">
    <property type="term" value="C:membrane"/>
    <property type="evidence" value="ECO:0007669"/>
    <property type="project" value="InterPro"/>
</dbReference>
<evidence type="ECO:0000256" key="2">
    <source>
        <dbReference type="ARBA" id="ARBA00022723"/>
    </source>
</evidence>
<feature type="repeat" description="CSPG" evidence="7">
    <location>
        <begin position="185"/>
        <end position="282"/>
    </location>
</feature>
<comment type="caution">
    <text evidence="11">The sequence shown here is derived from an EMBL/GenBank/DDBJ whole genome shotgun (WGS) entry which is preliminary data.</text>
</comment>
<dbReference type="InterPro" id="IPR051561">
    <property type="entry name" value="FRAS1_ECM"/>
</dbReference>
<dbReference type="SUPFAM" id="SSF141072">
    <property type="entry name" value="CalX-like"/>
    <property type="match status" value="5"/>
</dbReference>
<feature type="domain" description="Calx-beta" evidence="10">
    <location>
        <begin position="772"/>
        <end position="876"/>
    </location>
</feature>
<evidence type="ECO:0000256" key="6">
    <source>
        <dbReference type="ARBA" id="ARBA00023180"/>
    </source>
</evidence>
<dbReference type="PANTHER" id="PTHR45739:SF1">
    <property type="entry name" value="EXTRACELLULAR MATRIX ORGANIZING PROTEIN FRAS1"/>
    <property type="match status" value="1"/>
</dbReference>
<evidence type="ECO:0000313" key="11">
    <source>
        <dbReference type="EMBL" id="KAI1904681.1"/>
    </source>
</evidence>
<dbReference type="Proteomes" id="UP000829720">
    <property type="component" value="Unassembled WGS sequence"/>
</dbReference>
<feature type="repeat" description="CSPG" evidence="7">
    <location>
        <begin position="57"/>
        <end position="150"/>
    </location>
</feature>
<proteinExistence type="inferred from homology"/>
<feature type="domain" description="Calx-beta" evidence="10">
    <location>
        <begin position="531"/>
        <end position="637"/>
    </location>
</feature>
<dbReference type="EMBL" id="JAERUA010000001">
    <property type="protein sequence ID" value="KAI1904681.1"/>
    <property type="molecule type" value="Genomic_DNA"/>
</dbReference>
<evidence type="ECO:0000256" key="9">
    <source>
        <dbReference type="SAM" id="Phobius"/>
    </source>
</evidence>
<organism evidence="11 12">
    <name type="scientific">Albula goreensis</name>
    <dbReference type="NCBI Taxonomy" id="1534307"/>
    <lineage>
        <taxon>Eukaryota</taxon>
        <taxon>Metazoa</taxon>
        <taxon>Chordata</taxon>
        <taxon>Craniata</taxon>
        <taxon>Vertebrata</taxon>
        <taxon>Euteleostomi</taxon>
        <taxon>Actinopterygii</taxon>
        <taxon>Neopterygii</taxon>
        <taxon>Teleostei</taxon>
        <taxon>Albuliformes</taxon>
        <taxon>Albulidae</taxon>
        <taxon>Albula</taxon>
    </lineage>
</organism>
<dbReference type="SMART" id="SM00237">
    <property type="entry name" value="Calx_beta"/>
    <property type="match status" value="5"/>
</dbReference>
<comment type="similarity">
    <text evidence="1">Belongs to the FRAS1 family.</text>
</comment>
<dbReference type="InterPro" id="IPR038081">
    <property type="entry name" value="CalX-like_sf"/>
</dbReference>
<feature type="domain" description="Calx-beta" evidence="10">
    <location>
        <begin position="288"/>
        <end position="393"/>
    </location>
</feature>
<feature type="region of interest" description="Disordered" evidence="8">
    <location>
        <begin position="337"/>
        <end position="356"/>
    </location>
</feature>
<sequence>GTHISSFTQDDLTSGRIRYIHTSDKENLSDAFTFTVSDGANEISQMFHIAMRPVDDSLPVLQVQGMSVQQGVRKMISEFELKATDADTEEGSIIFRVVQAPRHGSIQKMAEDQGYQQANDFTMEDVYRGRVSYSHDGSKSLVDHLALTVTDGTNHLFVVEEAGKEIVTAAPQKFNIDILPLNDGTPHIVTNLGLHWLEYMDNKTCNLITKEELLTVDPDTDDKQLVYEVTTGPRHGFLETKLRPDSPISTFSQADINQGLIRYVLNEENAQVTMDNFTFIVKDSKLNAVTDIFHIQWSLISFEHPSYNVSETAGTVAVTMKRTGSLSHNATVLCHTEEGTATSTSSSRPGQQDYGEYSGQVQFDEGEDIKVCIIVINDDQTFENAESFTVSLNSPVHSLLGTVTQAEVNIFDPEDEPTLQFSRKTHHVDESAGILFAPIERKGDVSMMVSVLCHTVPKTAHSSGLVPPEPSADYVTRGLSEESRVVFGPGVTVSMCDVKLIDDSEYEPPEEFELVLSEASDNTRIGDVAITSVVIEGPNDASVVFLGSDSFTHSEDAGTIEIPVLRRGSDLSSVSSVWCATRPSSPPSATPGTDYIPSSKKVEFKPGVTEETCSLTIMDDIQNPTIEGLESFVVFLSSAQGALLTEPFEASVIITDTSLDIPSMQFEKNVYSVKEKDGILHIPIIRTGDLTVFSSIRCYTQTTSATTVNDFVERRNTDESRITFRRGENVKNCSIHIIDDSVYEPEELFQVHLGTPLGDHWSGAVVGKNDVATIIITNDEDAPTIEFEEANYRVREPPGPNGMEVLSVKVIRRGDHNRTSKVRCSTRDGSARAGVDYSPKSRVLKFNPGVDHVLFKVEILSNEAREWHESFSLVLGPDEPVEAVLGEITIATVTITNQESAGILSLPAPPIVVSLSEYDHVEEATKEGSRKPPSPGYPLVCVTPCDTHYPSYPLLRARCEGAGINQSSVRFGWEVAAPIDPNGARSPFEMVTDNTPFTSVNQMVLDSIYFSRRFRVRCVAQALDKTGHLSTPLRSSAVTIGTESSICHTPIAAGTARGFQAQSFIATLKYLDVKHKENPNRIHISVQIPHQDGMLPLVSTMPLQNLHFLLSESIYRQQHICSNLVTLKDLQGISETGFLDDVPSDSLSLGPGYDRPYQFSPGVREPKTIQLYKHLNLKSCLWTFDAYYDMTELIDVCGGSVTADFQVRDSAQSFLTVQVPLYVSYIYVTAPRGWASLEHHTEMEFSFFYDTVLWRTGIQTDTVLSARLQISRIYIREDGRLVVEFKTHAKFRGQFVPDHPTLPGHKSHLVAPDHLGGMQFDLQLLWSAQTFDSPFQLWKATSSYSRKDYSGEYTVFLVPCTVQPSQPWVDPGDKPLPCTAHTPEKFLVPIAFQQTNRPVPVVYSLNTEFQLCNSEKAFLMNPASADVSMAEMDYKGAFSIGQTLYGRVLWNPEQNLNTAYKLQLEKVFLCTGQDGYVPFFDPTGTLYNEGPQYGCIQPNKNLRHRFLLLDRKQPEVCDKYFQDVPFEAGFASDSDNLQSMTLMPGVDGFTMKVDALYKVEAGHQWYLQVIYVIGPESSSGSRVPRSLTHRLRRNHRDLTERTGRLVLDESLIYDNEGDQVKNGTNMKTLKLEVESEATFDPHTGGSIGGGMAALAVVLVVLIATCFLVKKCRMKKHSPAYLTEEYPLNTKVEVCLEKNFSSMHCTVRKVNILNMNHDASKVKVKQVNLEVKLHNNFNEGTEV</sequence>
<feature type="domain" description="Calx-beta" evidence="10">
    <location>
        <begin position="652"/>
        <end position="754"/>
    </location>
</feature>
<evidence type="ECO:0000256" key="5">
    <source>
        <dbReference type="ARBA" id="ARBA00022837"/>
    </source>
</evidence>
<dbReference type="Pfam" id="PF03160">
    <property type="entry name" value="Calx-beta"/>
    <property type="match status" value="3"/>
</dbReference>
<evidence type="ECO:0000256" key="7">
    <source>
        <dbReference type="PROSITE-ProRule" id="PRU01201"/>
    </source>
</evidence>
<keyword evidence="4" id="KW-0677">Repeat</keyword>
<protein>
    <recommendedName>
        <fullName evidence="10">Calx-beta domain-containing protein</fullName>
    </recommendedName>
</protein>